<evidence type="ECO:0000256" key="6">
    <source>
        <dbReference type="ARBA" id="ARBA00022729"/>
    </source>
</evidence>
<comment type="subunit">
    <text evidence="2">Homotrimer.</text>
</comment>
<dbReference type="RefSeq" id="WP_135249178.1">
    <property type="nucleotide sequence ID" value="NZ_SMLK01000002.1"/>
</dbReference>
<evidence type="ECO:0000256" key="7">
    <source>
        <dbReference type="ARBA" id="ARBA00023065"/>
    </source>
</evidence>
<evidence type="ECO:0000256" key="3">
    <source>
        <dbReference type="ARBA" id="ARBA00022448"/>
    </source>
</evidence>
<reference evidence="13 14" key="1">
    <citation type="submission" date="2019-03" db="EMBL/GenBank/DDBJ databases">
        <title>Ramlibacter sp. 18x22-1, whole genome shotgun sequence.</title>
        <authorList>
            <person name="Zhang X."/>
            <person name="Feng G."/>
            <person name="Zhu H."/>
        </authorList>
    </citation>
    <scope>NUCLEOTIDE SEQUENCE [LARGE SCALE GENOMIC DNA]</scope>
    <source>
        <strain evidence="13 14">18x22-1</strain>
    </source>
</reference>
<feature type="chain" id="PRO_5021458359" evidence="11">
    <location>
        <begin position="20"/>
        <end position="371"/>
    </location>
</feature>
<name>A0A4Z0BYG2_9BURK</name>
<evidence type="ECO:0000256" key="1">
    <source>
        <dbReference type="ARBA" id="ARBA00004571"/>
    </source>
</evidence>
<evidence type="ECO:0000259" key="12">
    <source>
        <dbReference type="Pfam" id="PF13609"/>
    </source>
</evidence>
<gene>
    <name evidence="13" type="ORF">EZ216_07730</name>
</gene>
<comment type="caution">
    <text evidence="13">The sequence shown here is derived from an EMBL/GenBank/DDBJ whole genome shotgun (WGS) entry which is preliminary data.</text>
</comment>
<proteinExistence type="predicted"/>
<protein>
    <submittedName>
        <fullName evidence="13">Porin</fullName>
    </submittedName>
</protein>
<dbReference type="OrthoDB" id="6975458at2"/>
<dbReference type="PANTHER" id="PTHR34501:SF9">
    <property type="entry name" value="MAJOR OUTER MEMBRANE PROTEIN P.IA"/>
    <property type="match status" value="1"/>
</dbReference>
<evidence type="ECO:0000313" key="14">
    <source>
        <dbReference type="Proteomes" id="UP000297839"/>
    </source>
</evidence>
<evidence type="ECO:0000256" key="10">
    <source>
        <dbReference type="ARBA" id="ARBA00023237"/>
    </source>
</evidence>
<evidence type="ECO:0000256" key="4">
    <source>
        <dbReference type="ARBA" id="ARBA00022452"/>
    </source>
</evidence>
<keyword evidence="14" id="KW-1185">Reference proteome</keyword>
<dbReference type="InterPro" id="IPR033900">
    <property type="entry name" value="Gram_neg_porin_domain"/>
</dbReference>
<keyword evidence="7" id="KW-0406">Ion transport</keyword>
<dbReference type="GO" id="GO:0046930">
    <property type="term" value="C:pore complex"/>
    <property type="evidence" value="ECO:0007669"/>
    <property type="project" value="UniProtKB-KW"/>
</dbReference>
<feature type="domain" description="Porin" evidence="12">
    <location>
        <begin position="7"/>
        <end position="343"/>
    </location>
</feature>
<evidence type="ECO:0000256" key="2">
    <source>
        <dbReference type="ARBA" id="ARBA00011233"/>
    </source>
</evidence>
<dbReference type="InterPro" id="IPR023614">
    <property type="entry name" value="Porin_dom_sf"/>
</dbReference>
<dbReference type="InterPro" id="IPR050298">
    <property type="entry name" value="Gram-neg_bact_OMP"/>
</dbReference>
<evidence type="ECO:0000256" key="5">
    <source>
        <dbReference type="ARBA" id="ARBA00022692"/>
    </source>
</evidence>
<keyword evidence="5" id="KW-0812">Transmembrane</keyword>
<dbReference type="GO" id="GO:0015288">
    <property type="term" value="F:porin activity"/>
    <property type="evidence" value="ECO:0007669"/>
    <property type="project" value="UniProtKB-KW"/>
</dbReference>
<evidence type="ECO:0000256" key="11">
    <source>
        <dbReference type="SAM" id="SignalP"/>
    </source>
</evidence>
<dbReference type="Proteomes" id="UP000297839">
    <property type="component" value="Unassembled WGS sequence"/>
</dbReference>
<dbReference type="Gene3D" id="2.40.160.10">
    <property type="entry name" value="Porin"/>
    <property type="match status" value="1"/>
</dbReference>
<keyword evidence="3" id="KW-0813">Transport</keyword>
<accession>A0A4Z0BYG2</accession>
<keyword evidence="8" id="KW-0626">Porin</keyword>
<dbReference type="CDD" id="cd00342">
    <property type="entry name" value="gram_neg_porins"/>
    <property type="match status" value="1"/>
</dbReference>
<dbReference type="SUPFAM" id="SSF56935">
    <property type="entry name" value="Porins"/>
    <property type="match status" value="1"/>
</dbReference>
<feature type="signal peptide" evidence="11">
    <location>
        <begin position="1"/>
        <end position="19"/>
    </location>
</feature>
<dbReference type="GO" id="GO:0006811">
    <property type="term" value="P:monoatomic ion transport"/>
    <property type="evidence" value="ECO:0007669"/>
    <property type="project" value="UniProtKB-KW"/>
</dbReference>
<organism evidence="13 14">
    <name type="scientific">Ramlibacter humi</name>
    <dbReference type="NCBI Taxonomy" id="2530451"/>
    <lineage>
        <taxon>Bacteria</taxon>
        <taxon>Pseudomonadati</taxon>
        <taxon>Pseudomonadota</taxon>
        <taxon>Betaproteobacteria</taxon>
        <taxon>Burkholderiales</taxon>
        <taxon>Comamonadaceae</taxon>
        <taxon>Ramlibacter</taxon>
    </lineage>
</organism>
<keyword evidence="10" id="KW-0998">Cell outer membrane</keyword>
<evidence type="ECO:0000256" key="8">
    <source>
        <dbReference type="ARBA" id="ARBA00023114"/>
    </source>
</evidence>
<dbReference type="AlphaFoldDB" id="A0A4Z0BYG2"/>
<sequence length="371" mass="37582">MKKSLIALAVLAAAGAASAQSGNLNGIPAAGSVQIFGVVDATWQHGSGSVASKTRLGNSGLNSSRLGLRGTEDLGGGMSASFWLEAGVNNDDGTGSASNNNNQAAAAALGNGQQGLTFNRQSWVSLNGGWGSVRLGRDYTPQFVNLTTYDPFGTNGVGTTLTNAAAGAGTPTFVRASNSIAYLTPSNLGGFNGTLQYYMGENASNAAGGTNKDGTGYGLKVGYAAGPLDVGVAVSNTKYAAGDQKVWNIGGQWNFGVATLQAQYNRDRIDGVAGAANSTANSWLIGGLVPVGAGLIRASYSTIKTNAGAGTSPRARQLALGYVHNLSKRTALYATVARVTNSNGSAIALNGSTTGVNQHSTGYDIGLRHSF</sequence>
<dbReference type="EMBL" id="SMLK01000002">
    <property type="protein sequence ID" value="TFZ03554.1"/>
    <property type="molecule type" value="Genomic_DNA"/>
</dbReference>
<keyword evidence="4" id="KW-1134">Transmembrane beta strand</keyword>
<dbReference type="PANTHER" id="PTHR34501">
    <property type="entry name" value="PROTEIN YDDL-RELATED"/>
    <property type="match status" value="1"/>
</dbReference>
<keyword evidence="6 11" id="KW-0732">Signal</keyword>
<dbReference type="GO" id="GO:0009279">
    <property type="term" value="C:cell outer membrane"/>
    <property type="evidence" value="ECO:0007669"/>
    <property type="project" value="UniProtKB-SubCell"/>
</dbReference>
<keyword evidence="9" id="KW-0472">Membrane</keyword>
<evidence type="ECO:0000256" key="9">
    <source>
        <dbReference type="ARBA" id="ARBA00023136"/>
    </source>
</evidence>
<evidence type="ECO:0000313" key="13">
    <source>
        <dbReference type="EMBL" id="TFZ03554.1"/>
    </source>
</evidence>
<dbReference type="Pfam" id="PF13609">
    <property type="entry name" value="Porin_4"/>
    <property type="match status" value="1"/>
</dbReference>
<comment type="subcellular location">
    <subcellularLocation>
        <location evidence="1">Cell outer membrane</location>
        <topology evidence="1">Multi-pass membrane protein</topology>
    </subcellularLocation>
</comment>